<reference evidence="4 5" key="1">
    <citation type="submission" date="2018-06" db="EMBL/GenBank/DDBJ databases">
        <title>Genomic Encyclopedia of Type Strains, Phase IV (KMG-IV): sequencing the most valuable type-strain genomes for metagenomic binning, comparative biology and taxonomic classification.</title>
        <authorList>
            <person name="Goeker M."/>
        </authorList>
    </citation>
    <scope>NUCLEOTIDE SEQUENCE [LARGE SCALE GENOMIC DNA]</scope>
    <source>
        <strain evidence="4 5">DSM 25532</strain>
    </source>
</reference>
<sequence>MRMEPSETSHGEVPTAPELEEWKDVVRKYQDPTVSGSVWQLTNTLVPYVALWVFMYLLLGISWWLVVPLAVLAGAFLVRIFVIFHDCTHGSFFKSRRANEVVGFIAGVLTFTPYHHWKWEHSIHHASAGNLDRRGMGDVWTLTVHEYLEASRWKRFSYRLSRSPVILFVVAPLTLFLILHRLPARDAKERERCWVHVTNLGIVMLACLLAWTFGIKAYLIIQFIVLLVASTAGVWLFYVQHQFEDVYWERHPEWDFAEAALHGSSFYKLPKILQWFSGNIGFHHIHHLSPRIPNYRLEKAHKAEPLFQAVKPLTLGRSMKSLTFRLWDETRKKLVGFKAAKAARRQLDQSRSGKSEASSKERPHQE</sequence>
<evidence type="ECO:0000313" key="5">
    <source>
        <dbReference type="Proteomes" id="UP000253426"/>
    </source>
</evidence>
<keyword evidence="2" id="KW-0472">Membrane</keyword>
<feature type="transmembrane region" description="Helical" evidence="2">
    <location>
        <begin position="194"/>
        <end position="213"/>
    </location>
</feature>
<evidence type="ECO:0000256" key="1">
    <source>
        <dbReference type="SAM" id="MobiDB-lite"/>
    </source>
</evidence>
<dbReference type="EMBL" id="QNRR01000007">
    <property type="protein sequence ID" value="RBP41446.1"/>
    <property type="molecule type" value="Genomic_DNA"/>
</dbReference>
<dbReference type="Proteomes" id="UP000253426">
    <property type="component" value="Unassembled WGS sequence"/>
</dbReference>
<dbReference type="CDD" id="cd03507">
    <property type="entry name" value="Delta12-FADS-like"/>
    <property type="match status" value="1"/>
</dbReference>
<feature type="transmembrane region" description="Helical" evidence="2">
    <location>
        <begin position="165"/>
        <end position="182"/>
    </location>
</feature>
<keyword evidence="2" id="KW-1133">Transmembrane helix</keyword>
<dbReference type="GO" id="GO:0016020">
    <property type="term" value="C:membrane"/>
    <property type="evidence" value="ECO:0007669"/>
    <property type="project" value="TreeGrafter"/>
</dbReference>
<name>A0A366HHQ2_9BACT</name>
<comment type="caution">
    <text evidence="4">The sequence shown here is derived from an EMBL/GenBank/DDBJ whole genome shotgun (WGS) entry which is preliminary data.</text>
</comment>
<dbReference type="Pfam" id="PF00487">
    <property type="entry name" value="FA_desaturase"/>
    <property type="match status" value="1"/>
</dbReference>
<feature type="compositionally biased region" description="Basic and acidic residues" evidence="1">
    <location>
        <begin position="345"/>
        <end position="366"/>
    </location>
</feature>
<proteinExistence type="predicted"/>
<dbReference type="InterPro" id="IPR005804">
    <property type="entry name" value="FA_desaturase_dom"/>
</dbReference>
<gene>
    <name evidence="4" type="ORF">DES53_107278</name>
</gene>
<dbReference type="GO" id="GO:0006629">
    <property type="term" value="P:lipid metabolic process"/>
    <property type="evidence" value="ECO:0007669"/>
    <property type="project" value="InterPro"/>
</dbReference>
<dbReference type="PANTHER" id="PTHR19353:SF73">
    <property type="entry name" value="FATTY ACID DESATURASE"/>
    <property type="match status" value="1"/>
</dbReference>
<feature type="transmembrane region" description="Helical" evidence="2">
    <location>
        <begin position="49"/>
        <end position="78"/>
    </location>
</feature>
<feature type="region of interest" description="Disordered" evidence="1">
    <location>
        <begin position="343"/>
        <end position="366"/>
    </location>
</feature>
<feature type="domain" description="Fatty acid desaturase" evidence="3">
    <location>
        <begin position="62"/>
        <end position="303"/>
    </location>
</feature>
<keyword evidence="5" id="KW-1185">Reference proteome</keyword>
<protein>
    <submittedName>
        <fullName evidence="4">Omega-6 fatty acid desaturase (Delta-12 desaturase)</fullName>
    </submittedName>
</protein>
<keyword evidence="2" id="KW-0812">Transmembrane</keyword>
<evidence type="ECO:0000259" key="3">
    <source>
        <dbReference type="Pfam" id="PF00487"/>
    </source>
</evidence>
<dbReference type="InterPro" id="IPR012171">
    <property type="entry name" value="Fatty_acid_desaturase"/>
</dbReference>
<dbReference type="PANTHER" id="PTHR19353">
    <property type="entry name" value="FATTY ACID DESATURASE 2"/>
    <property type="match status" value="1"/>
</dbReference>
<organism evidence="4 5">
    <name type="scientific">Roseimicrobium gellanilyticum</name>
    <dbReference type="NCBI Taxonomy" id="748857"/>
    <lineage>
        <taxon>Bacteria</taxon>
        <taxon>Pseudomonadati</taxon>
        <taxon>Verrucomicrobiota</taxon>
        <taxon>Verrucomicrobiia</taxon>
        <taxon>Verrucomicrobiales</taxon>
        <taxon>Verrucomicrobiaceae</taxon>
        <taxon>Roseimicrobium</taxon>
    </lineage>
</organism>
<dbReference type="AlphaFoldDB" id="A0A366HHQ2"/>
<accession>A0A366HHQ2</accession>
<dbReference type="GO" id="GO:0016717">
    <property type="term" value="F:oxidoreductase activity, acting on paired donors, with oxidation of a pair of donors resulting in the reduction of molecular oxygen to two molecules of water"/>
    <property type="evidence" value="ECO:0007669"/>
    <property type="project" value="TreeGrafter"/>
</dbReference>
<feature type="transmembrane region" description="Helical" evidence="2">
    <location>
        <begin position="98"/>
        <end position="117"/>
    </location>
</feature>
<evidence type="ECO:0000313" key="4">
    <source>
        <dbReference type="EMBL" id="RBP41446.1"/>
    </source>
</evidence>
<evidence type="ECO:0000256" key="2">
    <source>
        <dbReference type="SAM" id="Phobius"/>
    </source>
</evidence>
<feature type="transmembrane region" description="Helical" evidence="2">
    <location>
        <begin position="219"/>
        <end position="239"/>
    </location>
</feature>